<dbReference type="EMBL" id="FOHQ01000007">
    <property type="protein sequence ID" value="SET05069.1"/>
    <property type="molecule type" value="Genomic_DNA"/>
</dbReference>
<accession>A0A1I0BE05</accession>
<reference evidence="2" key="1">
    <citation type="submission" date="2016-10" db="EMBL/GenBank/DDBJ databases">
        <authorList>
            <person name="Varghese N."/>
            <person name="Submissions S."/>
        </authorList>
    </citation>
    <scope>NUCLEOTIDE SEQUENCE [LARGE SCALE GENOMIC DNA]</scope>
    <source>
        <strain evidence="2">SLH 33</strain>
    </source>
</reference>
<proteinExistence type="predicted"/>
<dbReference type="OrthoDB" id="142059at2157"/>
<gene>
    <name evidence="1" type="ORF">SAMN04488587_2104</name>
</gene>
<dbReference type="STRING" id="1353158.SAMN04488587_2104"/>
<evidence type="ECO:0000313" key="2">
    <source>
        <dbReference type="Proteomes" id="UP000243338"/>
    </source>
</evidence>
<dbReference type="AlphaFoldDB" id="A0A1I0BE05"/>
<name>A0A1I0BE05_9EURY</name>
<evidence type="ECO:0000313" key="1">
    <source>
        <dbReference type="EMBL" id="SET05069.1"/>
    </source>
</evidence>
<keyword evidence="2" id="KW-1185">Reference proteome</keyword>
<evidence type="ECO:0008006" key="3">
    <source>
        <dbReference type="Google" id="ProtNLM"/>
    </source>
</evidence>
<organism evidence="1 2">
    <name type="scientific">Methanococcoides vulcani</name>
    <dbReference type="NCBI Taxonomy" id="1353158"/>
    <lineage>
        <taxon>Archaea</taxon>
        <taxon>Methanobacteriati</taxon>
        <taxon>Methanobacteriota</taxon>
        <taxon>Stenosarchaea group</taxon>
        <taxon>Methanomicrobia</taxon>
        <taxon>Methanosarcinales</taxon>
        <taxon>Methanosarcinaceae</taxon>
        <taxon>Methanococcoides</taxon>
    </lineage>
</organism>
<sequence length="154" mass="16704">MNRIILTLLVIATLFSVPASADLFSEMDFMVNEYNLNADSVPGPLKSLLGNEDILAAIDMNNGSTLALKIVTEDMFVTEFVAVDQDESDFTPSIIINTNEKSVRELLGSDDPVSDFLEAYDSGNIEIEAVSIVNKVTLSVGNVILKLSQLLGFV</sequence>
<protein>
    <recommendedName>
        <fullName evidence="3">SCP-2 sterol transfer family protein</fullName>
    </recommendedName>
</protein>
<dbReference type="Proteomes" id="UP000243338">
    <property type="component" value="Unassembled WGS sequence"/>
</dbReference>
<dbReference type="RefSeq" id="WP_135644113.1">
    <property type="nucleotide sequence ID" value="NZ_FOHQ01000007.1"/>
</dbReference>